<protein>
    <submittedName>
        <fullName evidence="2">Uncharacterized protein</fullName>
    </submittedName>
</protein>
<proteinExistence type="predicted"/>
<dbReference type="RefSeq" id="WP_145398515.1">
    <property type="nucleotide sequence ID" value="NZ_VLKU01000008.1"/>
</dbReference>
<feature type="transmembrane region" description="Helical" evidence="1">
    <location>
        <begin position="21"/>
        <end position="38"/>
    </location>
</feature>
<keyword evidence="1" id="KW-0472">Membrane</keyword>
<dbReference type="EMBL" id="VLKU01000008">
    <property type="protein sequence ID" value="TWI32729.1"/>
    <property type="molecule type" value="Genomic_DNA"/>
</dbReference>
<dbReference type="Proteomes" id="UP000316225">
    <property type="component" value="Unassembled WGS sequence"/>
</dbReference>
<evidence type="ECO:0000313" key="2">
    <source>
        <dbReference type="EMBL" id="TWI32729.1"/>
    </source>
</evidence>
<feature type="transmembrane region" description="Helical" evidence="1">
    <location>
        <begin position="63"/>
        <end position="80"/>
    </location>
</feature>
<gene>
    <name evidence="2" type="ORF">IQ24_02604</name>
</gene>
<keyword evidence="3" id="KW-1185">Reference proteome</keyword>
<accession>A0A562NKJ7</accession>
<sequence>MNERQAIGWLAKNGLSRYRPIFMVAQIGLFIIGAMFWIDTQSGGQAFTAEVWGDLAYSIPAEFWAFANMSTSALTAIGLMKPVKNKMVSVGAGLSCLQYLVLSWSAVFDGGAAVIGMYASVFFLPLHMWILGEAIGYDG</sequence>
<evidence type="ECO:0000313" key="3">
    <source>
        <dbReference type="Proteomes" id="UP000316225"/>
    </source>
</evidence>
<evidence type="ECO:0000256" key="1">
    <source>
        <dbReference type="SAM" id="Phobius"/>
    </source>
</evidence>
<comment type="caution">
    <text evidence="2">The sequence shown here is derived from an EMBL/GenBank/DDBJ whole genome shotgun (WGS) entry which is preliminary data.</text>
</comment>
<keyword evidence="1" id="KW-1133">Transmembrane helix</keyword>
<dbReference type="AlphaFoldDB" id="A0A562NKJ7"/>
<keyword evidence="1" id="KW-0812">Transmembrane</keyword>
<name>A0A562NKJ7_9RHOB</name>
<organism evidence="2 3">
    <name type="scientific">Paracoccus sulfuroxidans</name>
    <dbReference type="NCBI Taxonomy" id="384678"/>
    <lineage>
        <taxon>Bacteria</taxon>
        <taxon>Pseudomonadati</taxon>
        <taxon>Pseudomonadota</taxon>
        <taxon>Alphaproteobacteria</taxon>
        <taxon>Rhodobacterales</taxon>
        <taxon>Paracoccaceae</taxon>
        <taxon>Paracoccus</taxon>
    </lineage>
</organism>
<reference evidence="2 3" key="1">
    <citation type="journal article" date="2015" name="Stand. Genomic Sci.">
        <title>Genomic Encyclopedia of Bacterial and Archaeal Type Strains, Phase III: the genomes of soil and plant-associated and newly described type strains.</title>
        <authorList>
            <person name="Whitman W.B."/>
            <person name="Woyke T."/>
            <person name="Klenk H.P."/>
            <person name="Zhou Y."/>
            <person name="Lilburn T.G."/>
            <person name="Beck B.J."/>
            <person name="De Vos P."/>
            <person name="Vandamme P."/>
            <person name="Eisen J.A."/>
            <person name="Garrity G."/>
            <person name="Hugenholtz P."/>
            <person name="Kyrpides N.C."/>
        </authorList>
    </citation>
    <scope>NUCLEOTIDE SEQUENCE [LARGE SCALE GENOMIC DNA]</scope>
    <source>
        <strain evidence="2 3">CGMCC 1.5364</strain>
    </source>
</reference>